<organism evidence="12 13">
    <name type="scientific">Steinernema carpocapsae</name>
    <name type="common">Entomopathogenic nematode</name>
    <dbReference type="NCBI Taxonomy" id="34508"/>
    <lineage>
        <taxon>Eukaryota</taxon>
        <taxon>Metazoa</taxon>
        <taxon>Ecdysozoa</taxon>
        <taxon>Nematoda</taxon>
        <taxon>Chromadorea</taxon>
        <taxon>Rhabditida</taxon>
        <taxon>Tylenchina</taxon>
        <taxon>Panagrolaimomorpha</taxon>
        <taxon>Strongyloidoidea</taxon>
        <taxon>Steinernematidae</taxon>
        <taxon>Steinernema</taxon>
    </lineage>
</organism>
<reference evidence="12 13" key="2">
    <citation type="journal article" date="2019" name="G3 (Bethesda)">
        <title>Hybrid Assembly of the Genome of the Entomopathogenic Nematode Steinernema carpocapsae Identifies the X-Chromosome.</title>
        <authorList>
            <person name="Serra L."/>
            <person name="Macchietto M."/>
            <person name="Macias-Munoz A."/>
            <person name="McGill C.J."/>
            <person name="Rodriguez I.M."/>
            <person name="Rodriguez B."/>
            <person name="Murad R."/>
            <person name="Mortazavi A."/>
        </authorList>
    </citation>
    <scope>NUCLEOTIDE SEQUENCE [LARGE SCALE GENOMIC DNA]</scope>
    <source>
        <strain evidence="12 13">ALL</strain>
    </source>
</reference>
<proteinExistence type="inferred from homology"/>
<accession>A0A4U5MMZ6</accession>
<comment type="subcellular location">
    <subcellularLocation>
        <location evidence="1">Cytoplasm</location>
    </subcellularLocation>
</comment>
<dbReference type="InterPro" id="IPR020472">
    <property type="entry name" value="WD40_PAC1"/>
</dbReference>
<keyword evidence="5 9" id="KW-0853">WD repeat</keyword>
<sequence length="699" mass="77253">MVSSVVSITGRGLNLSSFTGQESDSEGPLGMQHQQGESSSSSGNGDGSGEEGQKSQYTIPGVLHFIQHSFSKYELDRINWEIERAELQARISFLNGERKGQENLKNDLVRRIKMLEYSLKQERAKNFRLTHNGQDPDPIEGEEDEANDVRNLPLDIDAYSDRAEGVDGWKQGRQLLKKYLEEIGYSEKILDVRSFRTKNLLGLIGDKQWHDDPSETGRPKGDLDSTQIRRDNDSDSDERMTRSGGRDHNLDLETVEALGEFNFLSSESTDSKGPSKHAKGDGWNVDQNAIAMMKESFKTEQERKRSNSNSESSAYAKAPGGLSTIQNMLGMGDEKADEDNLTKGSRRVRATGNDFDLNSVLGLASGDGEGDVDIKDDFASNLNDDNSAVSISWNLKFTLRSHLDSIRAMQFHPVEPVLITASEDGTAKLWNLAAKPHVDGKNQGSVAVTELEPITFRGHSDAILCMDMSPTGDILYTAGLDGVICCWTVPSVNNEVYDTYDSSVLQERLLGHMDAIWSIAFHSSDNRLLSASADGNLIVWEPGSTNPLLKTIPPPETNMRPRSVDFVSTDPQLFLAAYDRGYAAIMDIETGDTVMKFDFGEENASTNAITKILSHPTMPVTITAGDDRKIRYFDNNTGQLIHGTVAHVEAISSLAIDPNGLYLLSGSHDGSLRMWNMEKRVCLQTKQSRHLTLSVWTQS</sequence>
<dbReference type="GO" id="GO:0005516">
    <property type="term" value="F:calmodulin binding"/>
    <property type="evidence" value="ECO:0007669"/>
    <property type="project" value="UniProtKB-KW"/>
</dbReference>
<keyword evidence="13" id="KW-1185">Reference proteome</keyword>
<gene>
    <name evidence="12" type="ORF">L596_022843</name>
</gene>
<feature type="region of interest" description="Disordered" evidence="10">
    <location>
        <begin position="206"/>
        <end position="251"/>
    </location>
</feature>
<evidence type="ECO:0000256" key="6">
    <source>
        <dbReference type="ARBA" id="ARBA00022737"/>
    </source>
</evidence>
<protein>
    <recommendedName>
        <fullName evidence="11">Striatin N-terminal domain-containing protein</fullName>
    </recommendedName>
</protein>
<dbReference type="PRINTS" id="PR00320">
    <property type="entry name" value="GPROTEINBRPT"/>
</dbReference>
<comment type="similarity">
    <text evidence="2">Belongs to the WD repeat striatin family.</text>
</comment>
<evidence type="ECO:0000256" key="5">
    <source>
        <dbReference type="ARBA" id="ARBA00022574"/>
    </source>
</evidence>
<feature type="region of interest" description="Disordered" evidence="10">
    <location>
        <begin position="1"/>
        <end position="55"/>
    </location>
</feature>
<dbReference type="PANTHER" id="PTHR15653:SF0">
    <property type="entry name" value="CONNECTOR OF KINASE TO AP-1, ISOFORM E"/>
    <property type="match status" value="1"/>
</dbReference>
<dbReference type="PROSITE" id="PS50082">
    <property type="entry name" value="WD_REPEATS_2"/>
    <property type="match status" value="4"/>
</dbReference>
<keyword evidence="4" id="KW-0597">Phosphoprotein</keyword>
<dbReference type="Pfam" id="PF08232">
    <property type="entry name" value="Striatin"/>
    <property type="match status" value="1"/>
</dbReference>
<dbReference type="Gene3D" id="2.130.10.10">
    <property type="entry name" value="YVTN repeat-like/Quinoprotein amine dehydrogenase"/>
    <property type="match status" value="2"/>
</dbReference>
<dbReference type="PROSITE" id="PS50294">
    <property type="entry name" value="WD_REPEATS_REGION"/>
    <property type="match status" value="4"/>
</dbReference>
<feature type="compositionally biased region" description="Basic and acidic residues" evidence="10">
    <location>
        <begin position="207"/>
        <end position="251"/>
    </location>
</feature>
<evidence type="ECO:0000256" key="10">
    <source>
        <dbReference type="SAM" id="MobiDB-lite"/>
    </source>
</evidence>
<feature type="repeat" description="WD" evidence="9">
    <location>
        <begin position="456"/>
        <end position="489"/>
    </location>
</feature>
<evidence type="ECO:0000256" key="9">
    <source>
        <dbReference type="PROSITE-ProRule" id="PRU00221"/>
    </source>
</evidence>
<dbReference type="CDD" id="cd00200">
    <property type="entry name" value="WD40"/>
    <property type="match status" value="1"/>
</dbReference>
<keyword evidence="3" id="KW-0963">Cytoplasm</keyword>
<dbReference type="Proteomes" id="UP000298663">
    <property type="component" value="Unassembled WGS sequence"/>
</dbReference>
<dbReference type="InterPro" id="IPR019775">
    <property type="entry name" value="WD40_repeat_CS"/>
</dbReference>
<keyword evidence="7" id="KW-0112">Calmodulin-binding</keyword>
<feature type="repeat" description="WD" evidence="9">
    <location>
        <begin position="644"/>
        <end position="685"/>
    </location>
</feature>
<reference evidence="12 13" key="1">
    <citation type="journal article" date="2015" name="Genome Biol.">
        <title>Comparative genomics of Steinernema reveals deeply conserved gene regulatory networks.</title>
        <authorList>
            <person name="Dillman A.R."/>
            <person name="Macchietto M."/>
            <person name="Porter C.F."/>
            <person name="Rogers A."/>
            <person name="Williams B."/>
            <person name="Antoshechkin I."/>
            <person name="Lee M.M."/>
            <person name="Goodwin Z."/>
            <person name="Lu X."/>
            <person name="Lewis E.E."/>
            <person name="Goodrich-Blair H."/>
            <person name="Stock S.P."/>
            <person name="Adams B.J."/>
            <person name="Sternberg P.W."/>
            <person name="Mortazavi A."/>
        </authorList>
    </citation>
    <scope>NUCLEOTIDE SEQUENCE [LARGE SCALE GENOMIC DNA]</scope>
    <source>
        <strain evidence="12 13">ALL</strain>
    </source>
</reference>
<keyword evidence="8" id="KW-0175">Coiled coil</keyword>
<comment type="caution">
    <text evidence="12">The sequence shown here is derived from an EMBL/GenBank/DDBJ whole genome shotgun (WGS) entry which is preliminary data.</text>
</comment>
<feature type="region of interest" description="Disordered" evidence="10">
    <location>
        <begin position="297"/>
        <end position="318"/>
    </location>
</feature>
<dbReference type="Gene3D" id="1.20.5.300">
    <property type="match status" value="1"/>
</dbReference>
<feature type="repeat" description="WD" evidence="9">
    <location>
        <begin position="509"/>
        <end position="541"/>
    </location>
</feature>
<name>A0A4U5MMZ6_STECR</name>
<evidence type="ECO:0000256" key="1">
    <source>
        <dbReference type="ARBA" id="ARBA00004496"/>
    </source>
</evidence>
<dbReference type="EMBL" id="AZBU02000007">
    <property type="protein sequence ID" value="TKR70874.1"/>
    <property type="molecule type" value="Genomic_DNA"/>
</dbReference>
<dbReference type="InterPro" id="IPR015943">
    <property type="entry name" value="WD40/YVTN_repeat-like_dom_sf"/>
</dbReference>
<evidence type="ECO:0000256" key="3">
    <source>
        <dbReference type="ARBA" id="ARBA00022490"/>
    </source>
</evidence>
<dbReference type="STRING" id="34508.A0A4U5MMZ6"/>
<feature type="compositionally biased region" description="Low complexity" evidence="10">
    <location>
        <begin position="307"/>
        <end position="317"/>
    </location>
</feature>
<dbReference type="PROSITE" id="PS00678">
    <property type="entry name" value="WD_REPEATS_1"/>
    <property type="match status" value="2"/>
</dbReference>
<evidence type="ECO:0000256" key="2">
    <source>
        <dbReference type="ARBA" id="ARBA00009616"/>
    </source>
</evidence>
<dbReference type="InterPro" id="IPR001680">
    <property type="entry name" value="WD40_rpt"/>
</dbReference>
<dbReference type="FunFam" id="1.20.5.300:FF:000001">
    <property type="entry name" value="striatin isoform X1"/>
    <property type="match status" value="1"/>
</dbReference>
<dbReference type="PANTHER" id="PTHR15653">
    <property type="entry name" value="STRIATIN"/>
    <property type="match status" value="1"/>
</dbReference>
<evidence type="ECO:0000313" key="13">
    <source>
        <dbReference type="Proteomes" id="UP000298663"/>
    </source>
</evidence>
<evidence type="ECO:0000256" key="7">
    <source>
        <dbReference type="ARBA" id="ARBA00022860"/>
    </source>
</evidence>
<dbReference type="InterPro" id="IPR013258">
    <property type="entry name" value="Striatin_N"/>
</dbReference>
<feature type="repeat" description="WD" evidence="9">
    <location>
        <begin position="399"/>
        <end position="432"/>
    </location>
</feature>
<dbReference type="InterPro" id="IPR036322">
    <property type="entry name" value="WD40_repeat_dom_sf"/>
</dbReference>
<evidence type="ECO:0000259" key="11">
    <source>
        <dbReference type="Pfam" id="PF08232"/>
    </source>
</evidence>
<dbReference type="GO" id="GO:0005737">
    <property type="term" value="C:cytoplasm"/>
    <property type="evidence" value="ECO:0007669"/>
    <property type="project" value="UniProtKB-SubCell"/>
</dbReference>
<dbReference type="InterPro" id="IPR051488">
    <property type="entry name" value="WD_repeat_striatin"/>
</dbReference>
<evidence type="ECO:0000256" key="8">
    <source>
        <dbReference type="ARBA" id="ARBA00023054"/>
    </source>
</evidence>
<dbReference type="OrthoDB" id="727118at2759"/>
<dbReference type="SMART" id="SM00320">
    <property type="entry name" value="WD40"/>
    <property type="match status" value="5"/>
</dbReference>
<dbReference type="SUPFAM" id="SSF50978">
    <property type="entry name" value="WD40 repeat-like"/>
    <property type="match status" value="1"/>
</dbReference>
<evidence type="ECO:0000313" key="12">
    <source>
        <dbReference type="EMBL" id="TKR70874.1"/>
    </source>
</evidence>
<dbReference type="Pfam" id="PF00400">
    <property type="entry name" value="WD40"/>
    <property type="match status" value="4"/>
</dbReference>
<keyword evidence="6" id="KW-0677">Repeat</keyword>
<feature type="domain" description="Striatin N-terminal" evidence="11">
    <location>
        <begin position="58"/>
        <end position="190"/>
    </location>
</feature>
<dbReference type="AlphaFoldDB" id="A0A4U5MMZ6"/>
<evidence type="ECO:0000256" key="4">
    <source>
        <dbReference type="ARBA" id="ARBA00022553"/>
    </source>
</evidence>